<name>D5PBT0_9MYCO</name>
<sequence length="54" mass="6326">METTRPKIHPRSFAMYELGAWIHWSTILREMVCTRIGGFGDPITGIYIRVVRYV</sequence>
<reference evidence="1 2" key="1">
    <citation type="submission" date="2010-04" db="EMBL/GenBank/DDBJ databases">
        <authorList>
            <person name="Muzny D."/>
            <person name="Qin X."/>
            <person name="Deng J."/>
            <person name="Jiang H."/>
            <person name="Liu Y."/>
            <person name="Qu J."/>
            <person name="Song X.-Z."/>
            <person name="Zhang L."/>
            <person name="Thornton R."/>
            <person name="Coyle M."/>
            <person name="Francisco L."/>
            <person name="Jackson L."/>
            <person name="Javaid M."/>
            <person name="Korchina V."/>
            <person name="Kovar C."/>
            <person name="Mata R."/>
            <person name="Mathew T."/>
            <person name="Ngo R."/>
            <person name="Nguyen L."/>
            <person name="Nguyen N."/>
            <person name="Okwuonu G."/>
            <person name="Ongeri F."/>
            <person name="Pham C."/>
            <person name="Simmons D."/>
            <person name="Wilczek-Boney K."/>
            <person name="Hale W."/>
            <person name="Jakkamsetti A."/>
            <person name="Pham P."/>
            <person name="Ruth R."/>
            <person name="San Lucas F."/>
            <person name="Warren J."/>
            <person name="Zhang J."/>
            <person name="Zhao Z."/>
            <person name="Zhou C."/>
            <person name="Zhu D."/>
            <person name="Lee S."/>
            <person name="Bess C."/>
            <person name="Blankenburg K."/>
            <person name="Forbes L."/>
            <person name="Fu Q."/>
            <person name="Gubbala S."/>
            <person name="Hirani K."/>
            <person name="Jayaseelan J.C."/>
            <person name="Lara F."/>
            <person name="Munidasa M."/>
            <person name="Palculict T."/>
            <person name="Patil S."/>
            <person name="Pu L.-L."/>
            <person name="Saada N."/>
            <person name="Tang L."/>
            <person name="Weissenberger G."/>
            <person name="Zhu Y."/>
            <person name="Hemphill L."/>
            <person name="Shang Y."/>
            <person name="Youmans B."/>
            <person name="Ayvaz T."/>
            <person name="Ross M."/>
            <person name="Santibanez J."/>
            <person name="Aqrawi P."/>
            <person name="Gross S."/>
            <person name="Joshi V."/>
            <person name="Fowler G."/>
            <person name="Nazareth L."/>
            <person name="Reid J."/>
            <person name="Worley K."/>
            <person name="Petrosino J."/>
            <person name="Highlander S."/>
            <person name="Gibbs R."/>
        </authorList>
    </citation>
    <scope>NUCLEOTIDE SEQUENCE [LARGE SCALE GENOMIC DNA]</scope>
    <source>
        <strain evidence="1 2">ATCC BAA-614</strain>
    </source>
</reference>
<comment type="caution">
    <text evidence="1">The sequence shown here is derived from an EMBL/GenBank/DDBJ whole genome shotgun (WGS) entry which is preliminary data.</text>
</comment>
<dbReference type="Proteomes" id="UP000003653">
    <property type="component" value="Unassembled WGS sequence"/>
</dbReference>
<keyword evidence="2" id="KW-1185">Reference proteome</keyword>
<gene>
    <name evidence="1" type="ORF">HMPREF0591_3624</name>
</gene>
<organism evidence="1 2">
    <name type="scientific">Mycobacterium parascrofulaceum ATCC BAA-614</name>
    <dbReference type="NCBI Taxonomy" id="525368"/>
    <lineage>
        <taxon>Bacteria</taxon>
        <taxon>Bacillati</taxon>
        <taxon>Actinomycetota</taxon>
        <taxon>Actinomycetes</taxon>
        <taxon>Mycobacteriales</taxon>
        <taxon>Mycobacteriaceae</taxon>
        <taxon>Mycobacterium</taxon>
        <taxon>Mycobacterium simiae complex</taxon>
    </lineage>
</organism>
<evidence type="ECO:0000313" key="1">
    <source>
        <dbReference type="EMBL" id="EFG76469.1"/>
    </source>
</evidence>
<dbReference type="AlphaFoldDB" id="D5PBT0"/>
<proteinExistence type="predicted"/>
<dbReference type="EMBL" id="ADNV01000261">
    <property type="protein sequence ID" value="EFG76469.1"/>
    <property type="molecule type" value="Genomic_DNA"/>
</dbReference>
<accession>D5PBT0</accession>
<protein>
    <submittedName>
        <fullName evidence="1">Uncharacterized protein</fullName>
    </submittedName>
</protein>
<dbReference type="HOGENOM" id="CLU_3045580_0_0_11"/>
<evidence type="ECO:0000313" key="2">
    <source>
        <dbReference type="Proteomes" id="UP000003653"/>
    </source>
</evidence>